<proteinExistence type="predicted"/>
<reference evidence="4" key="1">
    <citation type="submission" date="2015-10" db="EMBL/GenBank/DDBJ databases">
        <authorList>
            <person name="Regsiter A."/>
            <person name="william w."/>
        </authorList>
    </citation>
    <scope>NUCLEOTIDE SEQUENCE [LARGE SCALE GENOMIC DNA]</scope>
</reference>
<feature type="domain" description="DNA primase/polymerase bifunctional N-terminal" evidence="2">
    <location>
        <begin position="22"/>
        <end position="180"/>
    </location>
</feature>
<dbReference type="CDD" id="cd04859">
    <property type="entry name" value="Prim_Pol"/>
    <property type="match status" value="1"/>
</dbReference>
<dbReference type="OrthoDB" id="9763644at2"/>
<evidence type="ECO:0000259" key="1">
    <source>
        <dbReference type="Pfam" id="PF05272"/>
    </source>
</evidence>
<dbReference type="Pfam" id="PF09250">
    <property type="entry name" value="Prim-Pol"/>
    <property type="match status" value="1"/>
</dbReference>
<dbReference type="InterPro" id="IPR015330">
    <property type="entry name" value="DNA_primase/pol_bifunc_N"/>
</dbReference>
<organism evidence="3 4">
    <name type="scientific">Planktothrix tepida PCC 9214</name>
    <dbReference type="NCBI Taxonomy" id="671072"/>
    <lineage>
        <taxon>Bacteria</taxon>
        <taxon>Bacillati</taxon>
        <taxon>Cyanobacteriota</taxon>
        <taxon>Cyanophyceae</taxon>
        <taxon>Oscillatoriophycideae</taxon>
        <taxon>Oscillatoriales</taxon>
        <taxon>Microcoleaceae</taxon>
        <taxon>Planktothrix</taxon>
    </lineage>
</organism>
<sequence>MTSTKTSLIDLLIDGLTILPHNFCLCPVNGNKQPYQKDWTKSGFFPDSPLLVKEIKSGKAKGYGLLTGKINGGIVAVDCDGKAAHDFAKNLGGLPHTVSFSSGLEGRAQYLYQIPSEYWDAITTKKLNTGEIGGNGKEVLLELRWNGCQSVLPPSVHPETKIYKWINSIENTAIAQAPNWVIEQMLVVEKTKPSPIEKTLEEPVSPSFTTEFYDEIPLYQCLSLNERDLIDHGANQGTRNETAKKLVLGLIGCETYLRNSDIRFSGTARQLYDDFCDRCNPPLSGKERENLWKFGEKADSPTASLPSDAIKNCIKAWKRNSNGNDNGTKFYPHIVNNNSNGSNGSNDNGTEPQYLKKPALIKAFEKAQDIIGDRIRLNLMNNNIELDGNELDLECLELELALELGLELKVGGRRIGSSQLEAIIFKIAKDNAYNPIHDYLETCYQKHSDTKILDGIAQRYFGVSDEIYQTYFKKFLIAAVARIYDPGCQQENTLILQSNHQGLFKSSFFKVLSGETYFCDDMGDFKEKDERLKLHQNWIIEWGELERITTKKGAGTIKNFLSTREDQIRPPYARKNLKMKRQSVIVGTANPKELLYDNTGSRRYWVIPVSQSIPLNLLREERDAIWGAAVALYKAGENWWLNSDEQQQSDTANENFQAGNFLQEEIEDYLVDKTQVSTKELLAAVEKLGFAVDNPQTLKIVETQIKAAMTKLKWERCRLSTEGRPRGYRSPAVVAPELEPTKNAIPNNSECVETQPVQPVPVDVVRVPSSEVSQQPIDFHTLKTGDILFGVDGKPQQLTKAVRGMWETHRGCLVSLNDIREGQYHLPTIKDVTRLIKETIAERNKEKAIWLMESENFGGGSFTQLIIDALEKNPSLEKICEYDSWGVQP</sequence>
<gene>
    <name evidence="3" type="ORF">PL9214430093</name>
</gene>
<evidence type="ECO:0000313" key="3">
    <source>
        <dbReference type="EMBL" id="CUR32121.1"/>
    </source>
</evidence>
<name>A0A1J1LKJ5_9CYAN</name>
<dbReference type="AlphaFoldDB" id="A0A1J1LKJ5"/>
<evidence type="ECO:0000313" key="4">
    <source>
        <dbReference type="Proteomes" id="UP000184315"/>
    </source>
</evidence>
<keyword evidence="4" id="KW-1185">Reference proteome</keyword>
<dbReference type="EMBL" id="CZDF01000148">
    <property type="protein sequence ID" value="CUR32121.1"/>
    <property type="molecule type" value="Genomic_DNA"/>
</dbReference>
<dbReference type="InterPro" id="IPR007936">
    <property type="entry name" value="VapE-like_dom"/>
</dbReference>
<dbReference type="RefSeq" id="WP_072718878.1">
    <property type="nucleotide sequence ID" value="NZ_LN889796.1"/>
</dbReference>
<protein>
    <submittedName>
        <fullName evidence="3">Uncharacterized protein</fullName>
    </submittedName>
</protein>
<dbReference type="Proteomes" id="UP000184315">
    <property type="component" value="Unassembled WGS sequence"/>
</dbReference>
<dbReference type="PANTHER" id="PTHR34985">
    <property type="entry name" value="SLR0554 PROTEIN"/>
    <property type="match status" value="1"/>
</dbReference>
<evidence type="ECO:0000259" key="2">
    <source>
        <dbReference type="Pfam" id="PF09250"/>
    </source>
</evidence>
<feature type="domain" description="Virulence-associated protein E-like" evidence="1">
    <location>
        <begin position="440"/>
        <end position="657"/>
    </location>
</feature>
<dbReference type="STRING" id="671072.PL9214430093"/>
<dbReference type="Pfam" id="PF05272">
    <property type="entry name" value="VapE-like_dom"/>
    <property type="match status" value="1"/>
</dbReference>
<dbReference type="PANTHER" id="PTHR34985:SF1">
    <property type="entry name" value="SLR0554 PROTEIN"/>
    <property type="match status" value="1"/>
</dbReference>
<accession>A0A1J1LKJ5</accession>